<dbReference type="EMBL" id="JAEDAJ010000007">
    <property type="protein sequence ID" value="MBK0332157.1"/>
    <property type="molecule type" value="Genomic_DNA"/>
</dbReference>
<keyword evidence="6 8" id="KW-0472">Membrane</keyword>
<proteinExistence type="predicted"/>
<dbReference type="PROSITE" id="PS50893">
    <property type="entry name" value="ABC_TRANSPORTER_2"/>
    <property type="match status" value="1"/>
</dbReference>
<feature type="transmembrane region" description="Helical" evidence="8">
    <location>
        <begin position="263"/>
        <end position="283"/>
    </location>
</feature>
<feature type="domain" description="ABC transporter" evidence="9">
    <location>
        <begin position="356"/>
        <end position="592"/>
    </location>
</feature>
<feature type="domain" description="ABC transmembrane type-1" evidence="10">
    <location>
        <begin position="22"/>
        <end position="319"/>
    </location>
</feature>
<dbReference type="Proteomes" id="UP000612352">
    <property type="component" value="Unassembled WGS sequence"/>
</dbReference>
<feature type="transmembrane region" description="Helical" evidence="8">
    <location>
        <begin position="72"/>
        <end position="95"/>
    </location>
</feature>
<dbReference type="PANTHER" id="PTHR24221">
    <property type="entry name" value="ATP-BINDING CASSETTE SUB-FAMILY B"/>
    <property type="match status" value="1"/>
</dbReference>
<keyword evidence="3" id="KW-0547">Nucleotide-binding</keyword>
<keyword evidence="12" id="KW-1185">Reference proteome</keyword>
<evidence type="ECO:0000256" key="5">
    <source>
        <dbReference type="ARBA" id="ARBA00022989"/>
    </source>
</evidence>
<evidence type="ECO:0000256" key="7">
    <source>
        <dbReference type="SAM" id="MobiDB-lite"/>
    </source>
</evidence>
<keyword evidence="4 11" id="KW-0067">ATP-binding</keyword>
<keyword evidence="5 8" id="KW-1133">Transmembrane helix</keyword>
<dbReference type="InterPro" id="IPR011527">
    <property type="entry name" value="ABC1_TM_dom"/>
</dbReference>
<evidence type="ECO:0000256" key="8">
    <source>
        <dbReference type="SAM" id="Phobius"/>
    </source>
</evidence>
<protein>
    <submittedName>
        <fullName evidence="11">ABC transporter ATP-binding protein</fullName>
    </submittedName>
</protein>
<dbReference type="PROSITE" id="PS50929">
    <property type="entry name" value="ABC_TM1F"/>
    <property type="match status" value="1"/>
</dbReference>
<feature type="region of interest" description="Disordered" evidence="7">
    <location>
        <begin position="608"/>
        <end position="631"/>
    </location>
</feature>
<dbReference type="GO" id="GO:0005524">
    <property type="term" value="F:ATP binding"/>
    <property type="evidence" value="ECO:0007669"/>
    <property type="project" value="UniProtKB-KW"/>
</dbReference>
<dbReference type="PANTHER" id="PTHR24221:SF654">
    <property type="entry name" value="ATP-BINDING CASSETTE SUB-FAMILY B MEMBER 6"/>
    <property type="match status" value="1"/>
</dbReference>
<reference evidence="11 12" key="1">
    <citation type="submission" date="2020-12" db="EMBL/GenBank/DDBJ databases">
        <title>Brachybacterium sp. MASK1Z-5, whole genome shotgun sequence.</title>
        <authorList>
            <person name="Tuo L."/>
        </authorList>
    </citation>
    <scope>NUCLEOTIDE SEQUENCE [LARGE SCALE GENOMIC DNA]</scope>
    <source>
        <strain evidence="11 12">MASK1Z-5</strain>
    </source>
</reference>
<dbReference type="Gene3D" id="1.20.1560.10">
    <property type="entry name" value="ABC transporter type 1, transmembrane domain"/>
    <property type="match status" value="1"/>
</dbReference>
<evidence type="ECO:0000256" key="2">
    <source>
        <dbReference type="ARBA" id="ARBA00022692"/>
    </source>
</evidence>
<evidence type="ECO:0000259" key="10">
    <source>
        <dbReference type="PROSITE" id="PS50929"/>
    </source>
</evidence>
<evidence type="ECO:0000256" key="3">
    <source>
        <dbReference type="ARBA" id="ARBA00022741"/>
    </source>
</evidence>
<accession>A0ABS1BDC9</accession>
<dbReference type="RefSeq" id="WP_200503061.1">
    <property type="nucleotide sequence ID" value="NZ_JAEDAJ010000007.1"/>
</dbReference>
<dbReference type="InterPro" id="IPR003439">
    <property type="entry name" value="ABC_transporter-like_ATP-bd"/>
</dbReference>
<dbReference type="Gene3D" id="3.40.50.300">
    <property type="entry name" value="P-loop containing nucleotide triphosphate hydrolases"/>
    <property type="match status" value="1"/>
</dbReference>
<comment type="caution">
    <text evidence="11">The sequence shown here is derived from an EMBL/GenBank/DDBJ whole genome shotgun (WGS) entry which is preliminary data.</text>
</comment>
<evidence type="ECO:0000313" key="11">
    <source>
        <dbReference type="EMBL" id="MBK0332157.1"/>
    </source>
</evidence>
<sequence>MKRTLQTVLRTMSVLPRDSRRFLWAFATVMSLLALLDVIGLGAMAIALQALMGGEQTVVIPVVGWTFEGFGQVVWLVGVFVVLTIVKSALNLLTIREATKRFAKHEVAIGQMLFRSYMSSPWVDRTSRSSQEIIRMVDSGVAAVVANVLMPSMTVISEFATISVITVGLFVLDWKLALATMIYLGLVALVMSRVISPLAVRNGAVNRDNSIRVVRLLGEVLSALKEITLKGNEKEVGEIVADRRDLASETRAFAQYYNQMPRFVLEAGLVGGFVVVGGVGYLSGGPTGALSSVALFGVAGFRLVPSLTRFQSTQNRILTNAAFSDYIIDDIEQARENVSRTERPDSAELAPGRRDIVLEDVSFVYPSREEPAVRDVSLRIPAGSSAAFVGTSGAGKSTMVDLLLGLITPTAGRILVGGQDITTVMRQWRSQVGYVPQEVALFDVSVAENVALTWDPADVDEERVHDALSRAQLLETIEERPGGIHGTVGERGTTLSGGQRQRLGIARGLYSDPQVLVLDEATSALDTSTEAAVTAGIRDLGEEVTTITIAHRLATIQHCDVVFYMQEGEVLAQGTFDEVVGAVPAFAEQAALAGLVRGGVQEKVAQDVEHGLEAGLDDGADDESSQEGSAR</sequence>
<evidence type="ECO:0000256" key="6">
    <source>
        <dbReference type="ARBA" id="ARBA00023136"/>
    </source>
</evidence>
<dbReference type="InterPro" id="IPR017871">
    <property type="entry name" value="ABC_transporter-like_CS"/>
</dbReference>
<dbReference type="InterPro" id="IPR027417">
    <property type="entry name" value="P-loop_NTPase"/>
</dbReference>
<dbReference type="InterPro" id="IPR003593">
    <property type="entry name" value="AAA+_ATPase"/>
</dbReference>
<dbReference type="SUPFAM" id="SSF90123">
    <property type="entry name" value="ABC transporter transmembrane region"/>
    <property type="match status" value="1"/>
</dbReference>
<feature type="transmembrane region" description="Helical" evidence="8">
    <location>
        <begin position="21"/>
        <end position="52"/>
    </location>
</feature>
<name>A0ABS1BDC9_9MICO</name>
<keyword evidence="2 8" id="KW-0812">Transmembrane</keyword>
<dbReference type="PROSITE" id="PS00211">
    <property type="entry name" value="ABC_TRANSPORTER_1"/>
    <property type="match status" value="1"/>
</dbReference>
<feature type="transmembrane region" description="Helical" evidence="8">
    <location>
        <begin position="141"/>
        <end position="170"/>
    </location>
</feature>
<evidence type="ECO:0000256" key="1">
    <source>
        <dbReference type="ARBA" id="ARBA00004651"/>
    </source>
</evidence>
<feature type="transmembrane region" description="Helical" evidence="8">
    <location>
        <begin position="176"/>
        <end position="195"/>
    </location>
</feature>
<dbReference type="SUPFAM" id="SSF52540">
    <property type="entry name" value="P-loop containing nucleoside triphosphate hydrolases"/>
    <property type="match status" value="1"/>
</dbReference>
<evidence type="ECO:0000313" key="12">
    <source>
        <dbReference type="Proteomes" id="UP000612352"/>
    </source>
</evidence>
<dbReference type="Pfam" id="PF00005">
    <property type="entry name" value="ABC_tran"/>
    <property type="match status" value="1"/>
</dbReference>
<gene>
    <name evidence="11" type="ORF">I8D64_12200</name>
</gene>
<evidence type="ECO:0000256" key="4">
    <source>
        <dbReference type="ARBA" id="ARBA00022840"/>
    </source>
</evidence>
<dbReference type="InterPro" id="IPR036640">
    <property type="entry name" value="ABC1_TM_sf"/>
</dbReference>
<organism evidence="11 12">
    <name type="scientific">Brachybacterium halotolerans</name>
    <dbReference type="NCBI Taxonomy" id="2795215"/>
    <lineage>
        <taxon>Bacteria</taxon>
        <taxon>Bacillati</taxon>
        <taxon>Actinomycetota</taxon>
        <taxon>Actinomycetes</taxon>
        <taxon>Micrococcales</taxon>
        <taxon>Dermabacteraceae</taxon>
        <taxon>Brachybacterium</taxon>
    </lineage>
</organism>
<evidence type="ECO:0000259" key="9">
    <source>
        <dbReference type="PROSITE" id="PS50893"/>
    </source>
</evidence>
<comment type="subcellular location">
    <subcellularLocation>
        <location evidence="1">Cell membrane</location>
        <topology evidence="1">Multi-pass membrane protein</topology>
    </subcellularLocation>
</comment>
<feature type="compositionally biased region" description="Acidic residues" evidence="7">
    <location>
        <begin position="615"/>
        <end position="625"/>
    </location>
</feature>
<dbReference type="SMART" id="SM00382">
    <property type="entry name" value="AAA"/>
    <property type="match status" value="1"/>
</dbReference>
<dbReference type="InterPro" id="IPR039421">
    <property type="entry name" value="Type_1_exporter"/>
</dbReference>